<evidence type="ECO:0000313" key="2">
    <source>
        <dbReference type="Proteomes" id="UP000198397"/>
    </source>
</evidence>
<dbReference type="EMBL" id="FZNQ01000031">
    <property type="protein sequence ID" value="SNR66566.1"/>
    <property type="molecule type" value="Genomic_DNA"/>
</dbReference>
<sequence length="64" mass="7155">MERAVFEFFERVGIGIDRRNVVAGELAGRALETRRPTGDQQLLFIPVAGIKQDVPPRGRCSDKD</sequence>
<accession>A0A238Y5M4</accession>
<name>A0A238Y5M4_HALVU</name>
<dbReference type="AlphaFoldDB" id="A0A238Y5M4"/>
<dbReference type="Proteomes" id="UP000198397">
    <property type="component" value="Unassembled WGS sequence"/>
</dbReference>
<organism evidence="1 2">
    <name type="scientific">Halorubrum vacuolatum</name>
    <name type="common">Natronobacterium vacuolatum</name>
    <dbReference type="NCBI Taxonomy" id="63740"/>
    <lineage>
        <taxon>Archaea</taxon>
        <taxon>Methanobacteriati</taxon>
        <taxon>Methanobacteriota</taxon>
        <taxon>Stenosarchaea group</taxon>
        <taxon>Halobacteria</taxon>
        <taxon>Halobacteriales</taxon>
        <taxon>Haloferacaceae</taxon>
        <taxon>Halorubrum</taxon>
    </lineage>
</organism>
<keyword evidence="2" id="KW-1185">Reference proteome</keyword>
<reference evidence="1 2" key="1">
    <citation type="submission" date="2017-06" db="EMBL/GenBank/DDBJ databases">
        <authorList>
            <person name="Kim H.J."/>
            <person name="Triplett B.A."/>
        </authorList>
    </citation>
    <scope>NUCLEOTIDE SEQUENCE [LARGE SCALE GENOMIC DNA]</scope>
    <source>
        <strain evidence="1 2">DSM 8800</strain>
    </source>
</reference>
<gene>
    <name evidence="1" type="ORF">SAMN06264855_13118</name>
</gene>
<protein>
    <submittedName>
        <fullName evidence="1">Uncharacterized protein</fullName>
    </submittedName>
</protein>
<proteinExistence type="predicted"/>
<evidence type="ECO:0000313" key="1">
    <source>
        <dbReference type="EMBL" id="SNR66566.1"/>
    </source>
</evidence>